<dbReference type="PANTHER" id="PTHR13778">
    <property type="entry name" value="GLYCOSYLTRANSFERASE 8 DOMAIN-CONTAINING PROTEIN"/>
    <property type="match status" value="1"/>
</dbReference>
<comment type="caution">
    <text evidence="4">The sequence shown here is derived from an EMBL/GenBank/DDBJ whole genome shotgun (WGS) entry which is preliminary data.</text>
</comment>
<dbReference type="Proteomes" id="UP000029858">
    <property type="component" value="Unassembled WGS sequence"/>
</dbReference>
<evidence type="ECO:0008006" key="6">
    <source>
        <dbReference type="Google" id="ProtNLM"/>
    </source>
</evidence>
<evidence type="ECO:0000256" key="2">
    <source>
        <dbReference type="ARBA" id="ARBA00022679"/>
    </source>
</evidence>
<protein>
    <recommendedName>
        <fullName evidence="6">Glycosyltransferase family 8 protein</fullName>
    </recommendedName>
</protein>
<dbReference type="InterPro" id="IPR029044">
    <property type="entry name" value="Nucleotide-diphossugar_trans"/>
</dbReference>
<evidence type="ECO:0000313" key="4">
    <source>
        <dbReference type="EMBL" id="KGJ20526.1"/>
    </source>
</evidence>
<dbReference type="InterPro" id="IPR050748">
    <property type="entry name" value="Glycosyltrans_8_dom-fam"/>
</dbReference>
<reference evidence="4 5" key="2">
    <citation type="submission" date="2014-10" db="EMBL/GenBank/DDBJ databases">
        <title>Paracoccus sanguinis sp. nov., isolated from clinical specimens of New York State patients.</title>
        <authorList>
            <person name="Mingle L.A."/>
            <person name="Cole J.A."/>
            <person name="Lapierre P."/>
            <person name="Musser K.A."/>
        </authorList>
    </citation>
    <scope>NUCLEOTIDE SEQUENCE [LARGE SCALE GENOMIC DNA]</scope>
    <source>
        <strain evidence="4 5">5503</strain>
    </source>
</reference>
<organism evidence="4 5">
    <name type="scientific">Paracoccus sanguinis</name>
    <dbReference type="NCBI Taxonomy" id="1545044"/>
    <lineage>
        <taxon>Bacteria</taxon>
        <taxon>Pseudomonadati</taxon>
        <taxon>Pseudomonadota</taxon>
        <taxon>Alphaproteobacteria</taxon>
        <taxon>Rhodobacterales</taxon>
        <taxon>Paracoccaceae</taxon>
        <taxon>Paracoccus</taxon>
    </lineage>
</organism>
<dbReference type="GO" id="GO:0016757">
    <property type="term" value="F:glycosyltransferase activity"/>
    <property type="evidence" value="ECO:0007669"/>
    <property type="project" value="UniProtKB-KW"/>
</dbReference>
<evidence type="ECO:0000313" key="5">
    <source>
        <dbReference type="Proteomes" id="UP000029858"/>
    </source>
</evidence>
<dbReference type="EMBL" id="JRKQ01000091">
    <property type="protein sequence ID" value="KGJ20526.1"/>
    <property type="molecule type" value="Genomic_DNA"/>
</dbReference>
<keyword evidence="1" id="KW-0328">Glycosyltransferase</keyword>
<keyword evidence="3" id="KW-0479">Metal-binding</keyword>
<keyword evidence="2" id="KW-0808">Transferase</keyword>
<proteinExistence type="predicted"/>
<dbReference type="AlphaFoldDB" id="A0A099GCV5"/>
<sequence length="318" mass="33764">MTLHLVTGSDDNYAAGVLVLIASAAFHTPDLRVTVLDNGISAANRARIEALGARLGVPLTRIEIGAEAFADLPVRRGHLTRSTYLRLLIPQLLPEAERVLYMDCDMVVTDDLSPLAALPLGDAVVAAVPDPSPDAAELASTGVARGAYVNAGLLVMNLPVWRAEGVAERCLALLSDPARPLMSEDQSALNIAAAGRILPLPARFNVYADPAAYPGAAAVPADPAVIHYVVGHKPWAARGVMMGEVWHHHAGLIAAQMPPLPAASLGSRLSAFNRQRKLWMGLAAGRGKYRTQRQVRAAMRRVAARYLAQVAGRPVSGR</sequence>
<name>A0A099GCV5_9RHOB</name>
<dbReference type="SUPFAM" id="SSF53448">
    <property type="entry name" value="Nucleotide-diphospho-sugar transferases"/>
    <property type="match status" value="1"/>
</dbReference>
<gene>
    <name evidence="4" type="ORF">IX56_13925</name>
</gene>
<evidence type="ECO:0000256" key="1">
    <source>
        <dbReference type="ARBA" id="ARBA00022676"/>
    </source>
</evidence>
<dbReference type="RefSeq" id="WP_036711398.1">
    <property type="nucleotide sequence ID" value="NZ_JRKQ01000091.1"/>
</dbReference>
<dbReference type="Gene3D" id="3.90.550.10">
    <property type="entry name" value="Spore Coat Polysaccharide Biosynthesis Protein SpsA, Chain A"/>
    <property type="match status" value="1"/>
</dbReference>
<accession>A0A099GCV5</accession>
<reference evidence="4 5" key="1">
    <citation type="submission" date="2014-09" db="EMBL/GenBank/DDBJ databases">
        <authorList>
            <person name="McGinnis J.M."/>
            <person name="Wolfgang W.J."/>
        </authorList>
    </citation>
    <scope>NUCLEOTIDE SEQUENCE [LARGE SCALE GENOMIC DNA]</scope>
    <source>
        <strain evidence="4 5">5503</strain>
    </source>
</reference>
<dbReference type="CDD" id="cd04194">
    <property type="entry name" value="GT8_A4GalT_like"/>
    <property type="match status" value="1"/>
</dbReference>
<dbReference type="PANTHER" id="PTHR13778:SF47">
    <property type="entry name" value="LIPOPOLYSACCHARIDE 1,3-GALACTOSYLTRANSFERASE"/>
    <property type="match status" value="1"/>
</dbReference>
<dbReference type="Pfam" id="PF01501">
    <property type="entry name" value="Glyco_transf_8"/>
    <property type="match status" value="1"/>
</dbReference>
<dbReference type="GO" id="GO:0046872">
    <property type="term" value="F:metal ion binding"/>
    <property type="evidence" value="ECO:0007669"/>
    <property type="project" value="UniProtKB-KW"/>
</dbReference>
<dbReference type="InterPro" id="IPR002495">
    <property type="entry name" value="Glyco_trans_8"/>
</dbReference>
<evidence type="ECO:0000256" key="3">
    <source>
        <dbReference type="ARBA" id="ARBA00022723"/>
    </source>
</evidence>